<evidence type="ECO:0000313" key="10">
    <source>
        <dbReference type="EMBL" id="MBB4740664.1"/>
    </source>
</evidence>
<dbReference type="AlphaFoldDB" id="A0A7W7GYI6"/>
<evidence type="ECO:0000256" key="2">
    <source>
        <dbReference type="ARBA" id="ARBA00005336"/>
    </source>
</evidence>
<dbReference type="SUPFAM" id="SSF52279">
    <property type="entry name" value="Beta-D-glucan exohydrolase, C-terminal domain"/>
    <property type="match status" value="1"/>
</dbReference>
<feature type="domain" description="Glycoside hydrolase family 3 C-terminal" evidence="9">
    <location>
        <begin position="420"/>
        <end position="633"/>
    </location>
</feature>
<dbReference type="EMBL" id="JACHNB010000001">
    <property type="protein sequence ID" value="MBB4740664.1"/>
    <property type="molecule type" value="Genomic_DNA"/>
</dbReference>
<comment type="catalytic activity">
    <reaction evidence="1">
        <text>Hydrolysis of terminal, non-reducing beta-D-glucosyl residues with release of beta-D-glucose.</text>
        <dbReference type="EC" id="3.2.1.21"/>
    </reaction>
</comment>
<dbReference type="SUPFAM" id="SSF51445">
    <property type="entry name" value="(Trans)glycosidases"/>
    <property type="match status" value="1"/>
</dbReference>
<feature type="domain" description="Glycoside hydrolase family 3 N-terminal" evidence="8">
    <location>
        <begin position="51"/>
        <end position="382"/>
    </location>
</feature>
<dbReference type="InterPro" id="IPR036962">
    <property type="entry name" value="Glyco_hydro_3_N_sf"/>
</dbReference>
<dbReference type="GO" id="GO:0009251">
    <property type="term" value="P:glucan catabolic process"/>
    <property type="evidence" value="ECO:0007669"/>
    <property type="project" value="TreeGrafter"/>
</dbReference>
<evidence type="ECO:0000256" key="1">
    <source>
        <dbReference type="ARBA" id="ARBA00000448"/>
    </source>
</evidence>
<evidence type="ECO:0000313" key="11">
    <source>
        <dbReference type="Proteomes" id="UP000546162"/>
    </source>
</evidence>
<evidence type="ECO:0000256" key="4">
    <source>
        <dbReference type="ARBA" id="ARBA00022729"/>
    </source>
</evidence>
<dbReference type="InterPro" id="IPR051915">
    <property type="entry name" value="Cellulose_Degrad_GH3"/>
</dbReference>
<accession>A0A7W7GYI6</accession>
<dbReference type="Pfam" id="PF00933">
    <property type="entry name" value="Glyco_hydro_3"/>
    <property type="match status" value="1"/>
</dbReference>
<sequence>MTRRTLAGVTISALVVALLPGAAATAATTPLYRDARQPVEKRVTDLLGRMTLADKIGQMTQAERGAVAADPSLITQWRLGSVLSGGGSVPTPNTPQAWVAMVNEFQRAALATPLGIPMIYGVDAVHGHGNVYGATIFPHNVGLGATRDPRLVERVYRATAAEVRATGIPWDFAPCVCVSRDERWGRAYESFGEDPGLVVRMRTAVDGLQRGGVLPTVKHYAGDGDTEYGTGSGDFTIDQGVTVTSRADFERIDLAPYRDLHGVYTVMPSFSSVDWTEDGVGNPTKMHASRELITGTLKGRFGFAGFVISDWEGIHQLPDATVPAGEPRPTAKQVRDGVNAGTDMFMEPNTAARFEELLTAEVTAGRVPMSRIDDAVRRILRVKFQIGLFEHPYASTADLGQVGSAAHRALARQAVAASQVLLKNRGDVLPLRRNAKLYVAGRNADDIGNQAGGWTIDWQGRSGDAIPGTTILEGIRQVAPRATVTYSKDASAPIGKDDVGVVVVGETPYAEGFGDVGGPVCSWCTEPQHEPKSLSLQPGDRAVIDRVCAAAAECVVLIVSGRPQLITDQLPEIDALVASWLPGSEGAGVADVLFGRRAFTGKLPVTWPRSADQVPINIGDKTYKPLYPYGYGLRTRH</sequence>
<keyword evidence="11" id="KW-1185">Reference proteome</keyword>
<comment type="caution">
    <text evidence="10">The sequence shown here is derived from an EMBL/GenBank/DDBJ whole genome shotgun (WGS) entry which is preliminary data.</text>
</comment>
<dbReference type="EC" id="3.2.1.21" evidence="3"/>
<dbReference type="Pfam" id="PF01915">
    <property type="entry name" value="Glyco_hydro_3_C"/>
    <property type="match status" value="1"/>
</dbReference>
<keyword evidence="6 10" id="KW-0326">Glycosidase</keyword>
<dbReference type="InterPro" id="IPR017853">
    <property type="entry name" value="GH"/>
</dbReference>
<evidence type="ECO:0000256" key="5">
    <source>
        <dbReference type="ARBA" id="ARBA00022801"/>
    </source>
</evidence>
<evidence type="ECO:0000259" key="9">
    <source>
        <dbReference type="Pfam" id="PF01915"/>
    </source>
</evidence>
<keyword evidence="4 7" id="KW-0732">Signal</keyword>
<dbReference type="InterPro" id="IPR002772">
    <property type="entry name" value="Glyco_hydro_3_C"/>
</dbReference>
<dbReference type="InterPro" id="IPR001764">
    <property type="entry name" value="Glyco_hydro_3_N"/>
</dbReference>
<dbReference type="GO" id="GO:0008422">
    <property type="term" value="F:beta-glucosidase activity"/>
    <property type="evidence" value="ECO:0007669"/>
    <property type="project" value="UniProtKB-EC"/>
</dbReference>
<dbReference type="PRINTS" id="PR00133">
    <property type="entry name" value="GLHYDRLASE3"/>
</dbReference>
<feature type="signal peptide" evidence="7">
    <location>
        <begin position="1"/>
        <end position="26"/>
    </location>
</feature>
<proteinExistence type="inferred from homology"/>
<gene>
    <name evidence="10" type="ORF">BJY16_004123</name>
</gene>
<dbReference type="InterPro" id="IPR036881">
    <property type="entry name" value="Glyco_hydro_3_C_sf"/>
</dbReference>
<dbReference type="PANTHER" id="PTHR30620:SF16">
    <property type="entry name" value="LYSOSOMAL BETA GLUCOSIDASE"/>
    <property type="match status" value="1"/>
</dbReference>
<comment type="similarity">
    <text evidence="2">Belongs to the glycosyl hydrolase 3 family.</text>
</comment>
<organism evidence="10 11">
    <name type="scientific">Actinoplanes octamycinicus</name>
    <dbReference type="NCBI Taxonomy" id="135948"/>
    <lineage>
        <taxon>Bacteria</taxon>
        <taxon>Bacillati</taxon>
        <taxon>Actinomycetota</taxon>
        <taxon>Actinomycetes</taxon>
        <taxon>Micromonosporales</taxon>
        <taxon>Micromonosporaceae</taxon>
        <taxon>Actinoplanes</taxon>
    </lineage>
</organism>
<keyword evidence="5 10" id="KW-0378">Hydrolase</keyword>
<reference evidence="10 11" key="1">
    <citation type="submission" date="2020-08" db="EMBL/GenBank/DDBJ databases">
        <title>Sequencing the genomes of 1000 actinobacteria strains.</title>
        <authorList>
            <person name="Klenk H.-P."/>
        </authorList>
    </citation>
    <scope>NUCLEOTIDE SEQUENCE [LARGE SCALE GENOMIC DNA]</scope>
    <source>
        <strain evidence="10 11">DSM 45809</strain>
    </source>
</reference>
<dbReference type="Gene3D" id="3.40.50.1700">
    <property type="entry name" value="Glycoside hydrolase family 3 C-terminal domain"/>
    <property type="match status" value="1"/>
</dbReference>
<evidence type="ECO:0000259" key="8">
    <source>
        <dbReference type="Pfam" id="PF00933"/>
    </source>
</evidence>
<feature type="chain" id="PRO_5030557086" description="beta-glucosidase" evidence="7">
    <location>
        <begin position="27"/>
        <end position="637"/>
    </location>
</feature>
<name>A0A7W7GYI6_9ACTN</name>
<dbReference type="Proteomes" id="UP000546162">
    <property type="component" value="Unassembled WGS sequence"/>
</dbReference>
<evidence type="ECO:0000256" key="6">
    <source>
        <dbReference type="ARBA" id="ARBA00023295"/>
    </source>
</evidence>
<dbReference type="RefSeq" id="WP_185041237.1">
    <property type="nucleotide sequence ID" value="NZ_BAABFG010000005.1"/>
</dbReference>
<protein>
    <recommendedName>
        <fullName evidence="3">beta-glucosidase</fullName>
        <ecNumber evidence="3">3.2.1.21</ecNumber>
    </recommendedName>
</protein>
<dbReference type="PANTHER" id="PTHR30620">
    <property type="entry name" value="PERIPLASMIC BETA-GLUCOSIDASE-RELATED"/>
    <property type="match status" value="1"/>
</dbReference>
<dbReference type="Gene3D" id="3.20.20.300">
    <property type="entry name" value="Glycoside hydrolase, family 3, N-terminal domain"/>
    <property type="match status" value="1"/>
</dbReference>
<evidence type="ECO:0000256" key="7">
    <source>
        <dbReference type="SAM" id="SignalP"/>
    </source>
</evidence>
<evidence type="ECO:0000256" key="3">
    <source>
        <dbReference type="ARBA" id="ARBA00012744"/>
    </source>
</evidence>